<feature type="transmembrane region" description="Helical" evidence="6">
    <location>
        <begin position="220"/>
        <end position="242"/>
    </location>
</feature>
<dbReference type="Pfam" id="PF03772">
    <property type="entry name" value="Competence"/>
    <property type="match status" value="1"/>
</dbReference>
<dbReference type="InterPro" id="IPR035681">
    <property type="entry name" value="ComA-like_MBL"/>
</dbReference>
<feature type="domain" description="Metallo-beta-lactamase" evidence="7">
    <location>
        <begin position="501"/>
        <end position="710"/>
    </location>
</feature>
<organism evidence="8 9">
    <name type="scientific">Marinococcus luteus</name>
    <dbReference type="NCBI Taxonomy" id="1122204"/>
    <lineage>
        <taxon>Bacteria</taxon>
        <taxon>Bacillati</taxon>
        <taxon>Bacillota</taxon>
        <taxon>Bacilli</taxon>
        <taxon>Bacillales</taxon>
        <taxon>Bacillaceae</taxon>
        <taxon>Marinococcus</taxon>
    </lineage>
</organism>
<dbReference type="PANTHER" id="PTHR30619:SF1">
    <property type="entry name" value="RECOMBINATION PROTEIN 2"/>
    <property type="match status" value="1"/>
</dbReference>
<protein>
    <submittedName>
        <fullName evidence="8">Competence protein ComEC</fullName>
    </submittedName>
</protein>
<feature type="transmembrane region" description="Helical" evidence="6">
    <location>
        <begin position="35"/>
        <end position="54"/>
    </location>
</feature>
<keyword evidence="4 6" id="KW-1133">Transmembrane helix</keyword>
<dbReference type="NCBIfam" id="TIGR00360">
    <property type="entry name" value="ComEC_N-term"/>
    <property type="match status" value="1"/>
</dbReference>
<evidence type="ECO:0000256" key="5">
    <source>
        <dbReference type="ARBA" id="ARBA00023136"/>
    </source>
</evidence>
<evidence type="ECO:0000256" key="2">
    <source>
        <dbReference type="ARBA" id="ARBA00022475"/>
    </source>
</evidence>
<feature type="transmembrane region" description="Helical" evidence="6">
    <location>
        <begin position="254"/>
        <end position="287"/>
    </location>
</feature>
<dbReference type="InterPro" id="IPR001279">
    <property type="entry name" value="Metallo-B-lactamas"/>
</dbReference>
<proteinExistence type="predicted"/>
<feature type="transmembrane region" description="Helical" evidence="6">
    <location>
        <begin position="349"/>
        <end position="368"/>
    </location>
</feature>
<dbReference type="OrthoDB" id="9761531at2"/>
<evidence type="ECO:0000256" key="3">
    <source>
        <dbReference type="ARBA" id="ARBA00022692"/>
    </source>
</evidence>
<dbReference type="InterPro" id="IPR036866">
    <property type="entry name" value="RibonucZ/Hydroxyglut_hydro"/>
</dbReference>
<evidence type="ECO:0000256" key="1">
    <source>
        <dbReference type="ARBA" id="ARBA00004651"/>
    </source>
</evidence>
<sequence length="765" mass="85625">MTAPVGMLLRGDFWVWGIIWFCFGAGWIMLRHFRMFAAGAALMLIFAGSSWYWVEHNNSFFDGTETEMTGTVASPLTYDGGGARFALRTDKGEYIPVTWWFDTEEEMQQSKSLLPGEQCRWTGEMKEPSASGNPGGFSYQTYLYWEKIHWLFTAENSQSVECFARSTGAVDNLQRIRAQQMQRIERFFPEQAAGLAGSLLFGDRTSMAGEVEEAYRSLGLVHVLVVSGMHVAIISGAVFFLLKRTGMTKERSYTVILWLLPVYAVLTGGAPSVLRAALAAGVFIGWQKWGPRGQRLDPVIILLTVMGAMLILNPGYLFHIGFQLSFLLSAHLLLCRKRMAAAGKWRNMVWVAGSSMLVSLPVILWNFYQFSLWNVLINFLFTPVLLFLVLPFLFLNYLLSFFIASPPEIFSMVFSGIDWMHELFIYLGGMSWSTVLLGKPGLVFTAVYAAGCTAFILAWNKNMRKTAMYLSAAVMLAAAAWQWTAPYTDGRGRVTYLDVGQGDSTVVELPYRQGVIVVDGGGRVSFNDEEWKEQESPFDPGEAVVAEYLKYRGIRKLDTVVATHGDADHVGGLKYVVEHVPTDELWYGRSAQYEAGEQELLAAFDEHTDIRLVEGGESYRIGNTAFYVLHPKGEWEDKNDRSVVLYFELGGKRWLLTGDVSTGQEKQIVQTYPGLQVDVLKTGHHGSSTSTDRDFVAAVQPEHAVISAGYCNRFGHPHPEPLEILEKAGVNVWRTDLQGAVQFITSSREKPSIRTAREEMLPVCN</sequence>
<dbReference type="InterPro" id="IPR052159">
    <property type="entry name" value="Competence_DNA_uptake"/>
</dbReference>
<accession>A0A1H2S4N0</accession>
<dbReference type="Pfam" id="PF13567">
    <property type="entry name" value="DUF4131"/>
    <property type="match status" value="1"/>
</dbReference>
<feature type="transmembrane region" description="Helical" evidence="6">
    <location>
        <begin position="13"/>
        <end position="30"/>
    </location>
</feature>
<dbReference type="GO" id="GO:0005886">
    <property type="term" value="C:plasma membrane"/>
    <property type="evidence" value="ECO:0007669"/>
    <property type="project" value="UniProtKB-SubCell"/>
</dbReference>
<keyword evidence="2" id="KW-1003">Cell membrane</keyword>
<dbReference type="Proteomes" id="UP000199488">
    <property type="component" value="Unassembled WGS sequence"/>
</dbReference>
<dbReference type="Gene3D" id="3.60.15.10">
    <property type="entry name" value="Ribonuclease Z/Hydroxyacylglutathione hydrolase-like"/>
    <property type="match status" value="1"/>
</dbReference>
<feature type="transmembrane region" description="Helical" evidence="6">
    <location>
        <begin position="466"/>
        <end position="483"/>
    </location>
</feature>
<reference evidence="8 9" key="1">
    <citation type="submission" date="2016-10" db="EMBL/GenBank/DDBJ databases">
        <authorList>
            <person name="de Groot N.N."/>
        </authorList>
    </citation>
    <scope>NUCLEOTIDE SEQUENCE [LARGE SCALE GENOMIC DNA]</scope>
    <source>
        <strain evidence="8 9">DSM 23126</strain>
    </source>
</reference>
<evidence type="ECO:0000256" key="6">
    <source>
        <dbReference type="SAM" id="Phobius"/>
    </source>
</evidence>
<keyword evidence="5 6" id="KW-0472">Membrane</keyword>
<dbReference type="InterPro" id="IPR025405">
    <property type="entry name" value="DUF4131"/>
</dbReference>
<dbReference type="NCBIfam" id="TIGR00361">
    <property type="entry name" value="ComEC_Rec2"/>
    <property type="match status" value="1"/>
</dbReference>
<dbReference type="Pfam" id="PF00753">
    <property type="entry name" value="Lactamase_B"/>
    <property type="match status" value="1"/>
</dbReference>
<feature type="transmembrane region" description="Helical" evidence="6">
    <location>
        <begin position="299"/>
        <end position="328"/>
    </location>
</feature>
<dbReference type="PANTHER" id="PTHR30619">
    <property type="entry name" value="DNA INTERNALIZATION/COMPETENCE PROTEIN COMEC/REC2"/>
    <property type="match status" value="1"/>
</dbReference>
<dbReference type="EMBL" id="FNNC01000001">
    <property type="protein sequence ID" value="SDW25929.1"/>
    <property type="molecule type" value="Genomic_DNA"/>
</dbReference>
<dbReference type="STRING" id="1122204.SAMN05421781_1010"/>
<dbReference type="InterPro" id="IPR004477">
    <property type="entry name" value="ComEC_N"/>
</dbReference>
<evidence type="ECO:0000256" key="4">
    <source>
        <dbReference type="ARBA" id="ARBA00022989"/>
    </source>
</evidence>
<dbReference type="GO" id="GO:0030420">
    <property type="term" value="P:establishment of competence for transformation"/>
    <property type="evidence" value="ECO:0007669"/>
    <property type="project" value="InterPro"/>
</dbReference>
<evidence type="ECO:0000259" key="7">
    <source>
        <dbReference type="SMART" id="SM00849"/>
    </source>
</evidence>
<comment type="subcellular location">
    <subcellularLocation>
        <location evidence="1">Cell membrane</location>
        <topology evidence="1">Multi-pass membrane protein</topology>
    </subcellularLocation>
</comment>
<keyword evidence="3 6" id="KW-0812">Transmembrane</keyword>
<dbReference type="InterPro" id="IPR004797">
    <property type="entry name" value="Competence_ComEC/Rec2"/>
</dbReference>
<keyword evidence="9" id="KW-1185">Reference proteome</keyword>
<evidence type="ECO:0000313" key="8">
    <source>
        <dbReference type="EMBL" id="SDW25929.1"/>
    </source>
</evidence>
<gene>
    <name evidence="8" type="ORF">SAMN05421781_1010</name>
</gene>
<dbReference type="SMART" id="SM00849">
    <property type="entry name" value="Lactamase_B"/>
    <property type="match status" value="1"/>
</dbReference>
<feature type="transmembrane region" description="Helical" evidence="6">
    <location>
        <begin position="441"/>
        <end position="459"/>
    </location>
</feature>
<name>A0A1H2S4N0_9BACI</name>
<evidence type="ECO:0000313" key="9">
    <source>
        <dbReference type="Proteomes" id="UP000199488"/>
    </source>
</evidence>
<dbReference type="CDD" id="cd07731">
    <property type="entry name" value="ComA-like_MBL-fold"/>
    <property type="match status" value="1"/>
</dbReference>
<dbReference type="AlphaFoldDB" id="A0A1H2S4N0"/>
<feature type="transmembrane region" description="Helical" evidence="6">
    <location>
        <begin position="380"/>
        <end position="402"/>
    </location>
</feature>
<dbReference type="RefSeq" id="WP_091611931.1">
    <property type="nucleotide sequence ID" value="NZ_FNNC01000001.1"/>
</dbReference>
<dbReference type="SUPFAM" id="SSF56281">
    <property type="entry name" value="Metallo-hydrolase/oxidoreductase"/>
    <property type="match status" value="1"/>
</dbReference>